<sequence>MLITDKFLVGADSHRHRVLAVDAVAHATQSGERGRDMVVRNTMPLQVLALPFRNPIPTEAG</sequence>
<evidence type="ECO:0000313" key="1">
    <source>
        <dbReference type="EMBL" id="KZC24628.1"/>
    </source>
</evidence>
<name>A0A154QLI0_9GAMM</name>
<reference evidence="1 2" key="1">
    <citation type="journal article" date="2016" name="MBio">
        <title>Lateral Gene Transfer in a Heavy Metal-Contaminated-Groundwater Microbial Community.</title>
        <authorList>
            <person name="Hemme C.L."/>
            <person name="Green S.J."/>
            <person name="Rishishwar L."/>
            <person name="Prakash O."/>
            <person name="Pettenato A."/>
            <person name="Chakraborty R."/>
            <person name="Deutschbauer A.M."/>
            <person name="Van Nostrand J.D."/>
            <person name="Wu L."/>
            <person name="He Z."/>
            <person name="Jordan I.K."/>
            <person name="Hazen T.C."/>
            <person name="Arkin A.P."/>
            <person name="Kostka J.E."/>
            <person name="Zhou J."/>
        </authorList>
    </citation>
    <scope>NUCLEOTIDE SEQUENCE [LARGE SCALE GENOMIC DNA]</scope>
    <source>
        <strain evidence="1 2">FW104-T7</strain>
    </source>
</reference>
<accession>A0A154QLI0</accession>
<comment type="caution">
    <text evidence="1">The sequence shown here is derived from an EMBL/GenBank/DDBJ whole genome shotgun (WGS) entry which is preliminary data.</text>
</comment>
<protein>
    <submittedName>
        <fullName evidence="1">Uncharacterized protein</fullName>
    </submittedName>
</protein>
<gene>
    <name evidence="1" type="ORF">RHOFW104T7_07885</name>
</gene>
<organism evidence="1 2">
    <name type="scientific">Rhodanobacter thiooxydans</name>
    <dbReference type="NCBI Taxonomy" id="416169"/>
    <lineage>
        <taxon>Bacteria</taxon>
        <taxon>Pseudomonadati</taxon>
        <taxon>Pseudomonadota</taxon>
        <taxon>Gammaproteobacteria</taxon>
        <taxon>Lysobacterales</taxon>
        <taxon>Rhodanobacteraceae</taxon>
        <taxon>Rhodanobacter</taxon>
    </lineage>
</organism>
<keyword evidence="2" id="KW-1185">Reference proteome</keyword>
<proteinExistence type="predicted"/>
<dbReference type="AlphaFoldDB" id="A0A154QLI0"/>
<dbReference type="EMBL" id="LVJS01000023">
    <property type="protein sequence ID" value="KZC24628.1"/>
    <property type="molecule type" value="Genomic_DNA"/>
</dbReference>
<evidence type="ECO:0000313" key="2">
    <source>
        <dbReference type="Proteomes" id="UP000076131"/>
    </source>
</evidence>
<dbReference type="Proteomes" id="UP000076131">
    <property type="component" value="Unassembled WGS sequence"/>
</dbReference>